<dbReference type="RefSeq" id="WP_110781002.1">
    <property type="nucleotide sequence ID" value="NZ_QJTI01000011.1"/>
</dbReference>
<dbReference type="OrthoDB" id="5453446at2"/>
<name>A0A318TSD2_9BRAD</name>
<accession>A0A318TSD2</accession>
<evidence type="ECO:0000313" key="3">
    <source>
        <dbReference type="Proteomes" id="UP000248148"/>
    </source>
</evidence>
<dbReference type="Pfam" id="PF09250">
    <property type="entry name" value="Prim-Pol"/>
    <property type="match status" value="1"/>
</dbReference>
<dbReference type="EMBL" id="QJTI01000011">
    <property type="protein sequence ID" value="PYF02549.1"/>
    <property type="molecule type" value="Genomic_DNA"/>
</dbReference>
<feature type="domain" description="DNA primase/polymerase bifunctional N-terminal" evidence="1">
    <location>
        <begin position="8"/>
        <end position="192"/>
    </location>
</feature>
<dbReference type="SUPFAM" id="SSF56747">
    <property type="entry name" value="Prim-pol domain"/>
    <property type="match status" value="1"/>
</dbReference>
<gene>
    <name evidence="2" type="ORF">BJ122_11148</name>
</gene>
<proteinExistence type="predicted"/>
<reference evidence="2 3" key="1">
    <citation type="submission" date="2018-06" db="EMBL/GenBank/DDBJ databases">
        <title>Genomic Encyclopedia of Archaeal and Bacterial Type Strains, Phase II (KMG-II): from individual species to whole genera.</title>
        <authorList>
            <person name="Goeker M."/>
        </authorList>
    </citation>
    <scope>NUCLEOTIDE SEQUENCE [LARGE SCALE GENOMIC DNA]</scope>
    <source>
        <strain evidence="2 3">JCM 11668</strain>
    </source>
</reference>
<dbReference type="SMART" id="SM00943">
    <property type="entry name" value="Prim-Pol"/>
    <property type="match status" value="1"/>
</dbReference>
<comment type="caution">
    <text evidence="2">The sequence shown here is derived from an EMBL/GenBank/DDBJ whole genome shotgun (WGS) entry which is preliminary data.</text>
</comment>
<evidence type="ECO:0000259" key="1">
    <source>
        <dbReference type="SMART" id="SM00943"/>
    </source>
</evidence>
<organism evidence="2 3">
    <name type="scientific">Rhodopseudomonas faecalis</name>
    <dbReference type="NCBI Taxonomy" id="99655"/>
    <lineage>
        <taxon>Bacteria</taxon>
        <taxon>Pseudomonadati</taxon>
        <taxon>Pseudomonadota</taxon>
        <taxon>Alphaproteobacteria</taxon>
        <taxon>Hyphomicrobiales</taxon>
        <taxon>Nitrobacteraceae</taxon>
        <taxon>Rhodopseudomonas</taxon>
    </lineage>
</organism>
<dbReference type="InterPro" id="IPR015330">
    <property type="entry name" value="DNA_primase/pol_bifunc_N"/>
</dbReference>
<dbReference type="AlphaFoldDB" id="A0A318TSD2"/>
<keyword evidence="3" id="KW-1185">Reference proteome</keyword>
<sequence>MPDSQTYFEQLLANGFSPLPISRHLYPTDRPGFGKAPGVYGGVDPETGAVRWFLLKEWQHYCAAPASIHKAHAWGRMINAHGGGIGVACGYRNLIAIDVDHEALIEPIRKVLPTFMVARRGKKGFAAYYRGAEVWPTKAYDDADGRRLLDFLAGGSQTVLPPTVHKDTGLPYEWITERTLLDTSIDQLPTLTQADKDAIEAVLKTFGWQDKPKHQPSPVPAPARSSWHSDVADQFAFIDEVNAAALANLPAWVEGLNLPKGHWQGQAFRGVAWWRNSGSGRDTAARAANLSISPSGIKDFGANEGYTPTKVVKYALRLSWPEASDWLCSRLGIAPPAPISLRNGSKDARKPLPEARGAVRSVIADFFDAVPAAIAARRCYDNERTLARMGEGRFPLWVPAMPICVLKVETGVGKSHELAEVVSVLERPAAIFVPSHDLAEQTAAGLRARGVSIEVYRGFEQRDPLSPDQKMCRNGPAYEAARALGVSIRSTICERRIEGILRRCPLADECGAERQRKLRPRHWVLPAAMLTLPRPDFIPEFDALVIDESFIGNCVAKTIKIPLADLVGPVDGSCYSVAERAALQRGRQHLLEACLESERQGGWLLRAELNHRALDGDHAGYLALLERRRIDDSDLTPGMTPAALRNAAKKRGVANKLAGMLADLWNEIELFRLEDHDSSGRIRIDGSEIILTRLTPVHRDWHIPTLALDATPPPDTRLIDMAFGAPDGTAQIAADVLAQWPKHIAVRQYLGAPVSKNKLGLRPGQKLAKQNVRDIVRHVQMRAAEAAPDRIGLIGEKPLLDVIRDDLPANVSPLHFGKLAGLNNMQDVAGLIVVGRNMPWHSTMEYDAGVWLGRPVAPTGFEKVRAKIGERNVSVDRHRDPTVDALRWLITEGGLLQAVGRLRPHRRAAPCWLEIINDVALDLPGLVAADWKAPGALAVMMAAGLVLENSRHVGLVFGLKKHQAEQAATSGASSCPDFSKRVLHREIWTSAPNTAHTNLTDNRSRPKTCRIRYRKAGARNRINNGVLLPHVMTGGPAAVRELLETKLGTKLAVLEIERARAMDTAYGRSIFANAARLIEEVASEKDDAAATVERAVD</sequence>
<protein>
    <submittedName>
        <fullName evidence="2">Bifunctional DNA primase/polymerase-like protein</fullName>
    </submittedName>
</protein>
<evidence type="ECO:0000313" key="2">
    <source>
        <dbReference type="EMBL" id="PYF02549.1"/>
    </source>
</evidence>
<dbReference type="Proteomes" id="UP000248148">
    <property type="component" value="Unassembled WGS sequence"/>
</dbReference>